<feature type="domain" description="Methylene-tetrahydrofolate reductase C-terminal-like" evidence="1">
    <location>
        <begin position="107"/>
        <end position="199"/>
    </location>
</feature>
<evidence type="ECO:0000313" key="3">
    <source>
        <dbReference type="Proteomes" id="UP000218615"/>
    </source>
</evidence>
<reference evidence="3" key="1">
    <citation type="submission" date="2017-06" db="EMBL/GenBank/DDBJ databases">
        <authorList>
            <person name="Cremers G."/>
        </authorList>
    </citation>
    <scope>NUCLEOTIDE SEQUENCE [LARGE SCALE GENOMIC DNA]</scope>
</reference>
<gene>
    <name evidence="2" type="ORF">MNV_110030</name>
</gene>
<accession>A0A284VIW7</accession>
<dbReference type="PANTHER" id="PTHR38755">
    <property type="entry name" value="5,10-METHYLENETETRAHYDROFOLATE REDUCTASE"/>
    <property type="match status" value="1"/>
</dbReference>
<name>A0A284VIW7_9EURY</name>
<proteinExistence type="predicted"/>
<protein>
    <recommendedName>
        <fullName evidence="1">Methylene-tetrahydrofolate reductase C-terminal-like domain-containing protein</fullName>
    </recommendedName>
</protein>
<dbReference type="InterPro" id="IPR022026">
    <property type="entry name" value="DUF5981"/>
</dbReference>
<dbReference type="STRING" id="1392998.ANME2D_02033"/>
<evidence type="ECO:0000313" key="2">
    <source>
        <dbReference type="EMBL" id="SNQ59214.1"/>
    </source>
</evidence>
<dbReference type="OrthoDB" id="28177at2157"/>
<dbReference type="Pfam" id="PF12225">
    <property type="entry name" value="DUF5981"/>
    <property type="match status" value="1"/>
</dbReference>
<dbReference type="EMBL" id="FZMP01000013">
    <property type="protein sequence ID" value="SNQ59214.1"/>
    <property type="molecule type" value="Genomic_DNA"/>
</dbReference>
<keyword evidence="3" id="KW-1185">Reference proteome</keyword>
<dbReference type="PANTHER" id="PTHR38755:SF1">
    <property type="entry name" value="METHYLENE-TETRAHYDROFOLATE REDUCTASE C-TERMINAL DOMAIN-CONTAINING PROTEIN"/>
    <property type="match status" value="1"/>
</dbReference>
<dbReference type="RefSeq" id="WP_096203619.1">
    <property type="nucleotide sequence ID" value="NZ_FZMP01000013.1"/>
</dbReference>
<dbReference type="Proteomes" id="UP000218615">
    <property type="component" value="Unassembled WGS sequence"/>
</dbReference>
<sequence>MIISKQKEYKDILRMLREQNIFIIGCGKCAAKQHVGGEPEVLEMKKRLTASRKNVVGWVVLSSACSIGSWKEVLSQNPGIKKAEALLVMSCGGGVSVISNFTDSRVYPALDTESLGGVCRDEIVRDRCGMCGECTIWMYGGICPLTRCAKGLLNGPCGGTANGKCEVDDRPCAWDEIFDRLKKVERLELLEIIHQPKDHTKQKTIQKSRGGVKVELP</sequence>
<dbReference type="AlphaFoldDB" id="A0A284VIW7"/>
<organism evidence="2 3">
    <name type="scientific">Candidatus Methanoperedens nitratireducens</name>
    <dbReference type="NCBI Taxonomy" id="1392998"/>
    <lineage>
        <taxon>Archaea</taxon>
        <taxon>Methanobacteriati</taxon>
        <taxon>Methanobacteriota</taxon>
        <taxon>Stenosarchaea group</taxon>
        <taxon>Methanomicrobia</taxon>
        <taxon>Methanosarcinales</taxon>
        <taxon>ANME-2 cluster</taxon>
        <taxon>Candidatus Methanoperedentaceae</taxon>
        <taxon>Candidatus Methanoperedens</taxon>
    </lineage>
</organism>
<evidence type="ECO:0000259" key="1">
    <source>
        <dbReference type="Pfam" id="PF12225"/>
    </source>
</evidence>